<dbReference type="EMBL" id="CP019352">
    <property type="protein sequence ID" value="APY00818.1"/>
    <property type="molecule type" value="Genomic_DNA"/>
</dbReference>
<gene>
    <name evidence="1" type="ORF">BWR22_11010</name>
</gene>
<evidence type="ECO:0000313" key="1">
    <source>
        <dbReference type="EMBL" id="APY00818.1"/>
    </source>
</evidence>
<evidence type="ECO:0000313" key="2">
    <source>
        <dbReference type="Proteomes" id="UP000187506"/>
    </source>
</evidence>
<accession>A0AAC9PXH0</accession>
<protein>
    <submittedName>
        <fullName evidence="1">Uncharacterized protein</fullName>
    </submittedName>
</protein>
<name>A0AAC9PXH0_9FLAO</name>
<dbReference type="KEGG" id="lvn:BWR22_11010"/>
<dbReference type="Proteomes" id="UP000187506">
    <property type="component" value="Chromosome"/>
</dbReference>
<reference evidence="1 2" key="1">
    <citation type="submission" date="2017-01" db="EMBL/GenBank/DDBJ databases">
        <title>Complete genome of Lacinutrix venerupis DOK2-8 isolated from seawater in Dokdo.</title>
        <authorList>
            <person name="Chi W.-J."/>
            <person name="Kim J.H."/>
        </authorList>
    </citation>
    <scope>NUCLEOTIDE SEQUENCE [LARGE SCALE GENOMIC DNA]</scope>
    <source>
        <strain evidence="1 2">DOK2-8</strain>
    </source>
</reference>
<dbReference type="AlphaFoldDB" id="A0AAC9PXH0"/>
<organism evidence="1 2">
    <name type="scientific">Lacinutrix venerupis</name>
    <dbReference type="NCBI Taxonomy" id="1486034"/>
    <lineage>
        <taxon>Bacteria</taxon>
        <taxon>Pseudomonadati</taxon>
        <taxon>Bacteroidota</taxon>
        <taxon>Flavobacteriia</taxon>
        <taxon>Flavobacteriales</taxon>
        <taxon>Flavobacteriaceae</taxon>
        <taxon>Lacinutrix</taxon>
    </lineage>
</organism>
<dbReference type="RefSeq" id="WP_076733722.1">
    <property type="nucleotide sequence ID" value="NZ_CP019352.1"/>
</dbReference>
<sequence>MSFAARPVYHVGYVAYFQLNIDYIIETYCINKDEPELQCNGKCHLTKQLATATTDTKSDIAVYNLAEAFFPVFYSEYNYNKISKIVFTTKTKTPLKSNQLYTYMFDYSHFKPPIV</sequence>
<keyword evidence="2" id="KW-1185">Reference proteome</keyword>
<proteinExistence type="predicted"/>